<dbReference type="AlphaFoldDB" id="A0AA87ZY61"/>
<reference evidence="1" key="1">
    <citation type="submission" date="2023-07" db="EMBL/GenBank/DDBJ databases">
        <title>draft genome sequence of fig (Ficus carica).</title>
        <authorList>
            <person name="Takahashi T."/>
            <person name="Nishimura K."/>
        </authorList>
    </citation>
    <scope>NUCLEOTIDE SEQUENCE</scope>
</reference>
<evidence type="ECO:0000313" key="2">
    <source>
        <dbReference type="Proteomes" id="UP001187192"/>
    </source>
</evidence>
<protein>
    <submittedName>
        <fullName evidence="1">Uncharacterized protein</fullName>
    </submittedName>
</protein>
<proteinExistence type="predicted"/>
<name>A0AA87ZY61_FICCA</name>
<dbReference type="EMBL" id="BTGU01006054">
    <property type="protein sequence ID" value="GMN33991.1"/>
    <property type="molecule type" value="Genomic_DNA"/>
</dbReference>
<evidence type="ECO:0000313" key="1">
    <source>
        <dbReference type="EMBL" id="GMN33991.1"/>
    </source>
</evidence>
<gene>
    <name evidence="1" type="ORF">TIFTF001_048306</name>
</gene>
<dbReference type="Proteomes" id="UP001187192">
    <property type="component" value="Unassembled WGS sequence"/>
</dbReference>
<sequence>MVREERMGHQWREGWRWNLDSGSDCDVRKGGSEKRQASSRCLQQRLRLRFDLWAA</sequence>
<keyword evidence="2" id="KW-1185">Reference proteome</keyword>
<accession>A0AA87ZY61</accession>
<comment type="caution">
    <text evidence="1">The sequence shown here is derived from an EMBL/GenBank/DDBJ whole genome shotgun (WGS) entry which is preliminary data.</text>
</comment>
<organism evidence="1 2">
    <name type="scientific">Ficus carica</name>
    <name type="common">Common fig</name>
    <dbReference type="NCBI Taxonomy" id="3494"/>
    <lineage>
        <taxon>Eukaryota</taxon>
        <taxon>Viridiplantae</taxon>
        <taxon>Streptophyta</taxon>
        <taxon>Embryophyta</taxon>
        <taxon>Tracheophyta</taxon>
        <taxon>Spermatophyta</taxon>
        <taxon>Magnoliopsida</taxon>
        <taxon>eudicotyledons</taxon>
        <taxon>Gunneridae</taxon>
        <taxon>Pentapetalae</taxon>
        <taxon>rosids</taxon>
        <taxon>fabids</taxon>
        <taxon>Rosales</taxon>
        <taxon>Moraceae</taxon>
        <taxon>Ficeae</taxon>
        <taxon>Ficus</taxon>
    </lineage>
</organism>